<accession>A0A1H4CS28</accession>
<dbReference type="STRING" id="408074.SAMN05660909_02760"/>
<dbReference type="Proteomes" id="UP000199656">
    <property type="component" value="Unassembled WGS sequence"/>
</dbReference>
<sequence length="95" mass="11119">MARIAARSLRVQSVAMVIGRTIYLYGASREQFLSDIAWMRHEACHIKQYQQYGKIGFLWRYMTEYFRNGYYNNSLEIAARAAEEDLSVLEDIEIG</sequence>
<dbReference type="AlphaFoldDB" id="A0A1H4CS28"/>
<evidence type="ECO:0000313" key="2">
    <source>
        <dbReference type="Proteomes" id="UP000199656"/>
    </source>
</evidence>
<dbReference type="OrthoDB" id="679343at2"/>
<gene>
    <name evidence="1" type="ORF">SAMN05660909_02760</name>
</gene>
<keyword evidence="2" id="KW-1185">Reference proteome</keyword>
<dbReference type="EMBL" id="FNRL01000011">
    <property type="protein sequence ID" value="SEA63223.1"/>
    <property type="molecule type" value="Genomic_DNA"/>
</dbReference>
<evidence type="ECO:0008006" key="3">
    <source>
        <dbReference type="Google" id="ProtNLM"/>
    </source>
</evidence>
<name>A0A1H4CS28_9BACT</name>
<dbReference type="RefSeq" id="WP_089762506.1">
    <property type="nucleotide sequence ID" value="NZ_BKAT01000017.1"/>
</dbReference>
<organism evidence="1 2">
    <name type="scientific">Chitinophaga terrae</name>
    <name type="common">ex Kim and Jung 2007</name>
    <dbReference type="NCBI Taxonomy" id="408074"/>
    <lineage>
        <taxon>Bacteria</taxon>
        <taxon>Pseudomonadati</taxon>
        <taxon>Bacteroidota</taxon>
        <taxon>Chitinophagia</taxon>
        <taxon>Chitinophagales</taxon>
        <taxon>Chitinophagaceae</taxon>
        <taxon>Chitinophaga</taxon>
    </lineage>
</organism>
<evidence type="ECO:0000313" key="1">
    <source>
        <dbReference type="EMBL" id="SEA63223.1"/>
    </source>
</evidence>
<protein>
    <recommendedName>
        <fullName evidence="3">DUF4157 domain-containing protein</fullName>
    </recommendedName>
</protein>
<reference evidence="2" key="1">
    <citation type="submission" date="2016-10" db="EMBL/GenBank/DDBJ databases">
        <authorList>
            <person name="Varghese N."/>
            <person name="Submissions S."/>
        </authorList>
    </citation>
    <scope>NUCLEOTIDE SEQUENCE [LARGE SCALE GENOMIC DNA]</scope>
    <source>
        <strain evidence="2">DSM 23920</strain>
    </source>
</reference>
<proteinExistence type="predicted"/>